<feature type="binding site" evidence="14">
    <location>
        <position position="326"/>
    </location>
    <ligand>
        <name>Ca(2+)</name>
        <dbReference type="ChEBI" id="CHEBI:29108"/>
        <label>2</label>
    </ligand>
</feature>
<dbReference type="Pfam" id="PF19236">
    <property type="entry name" value="ADAMTS_CR_3"/>
    <property type="match status" value="1"/>
</dbReference>
<evidence type="ECO:0000256" key="3">
    <source>
        <dbReference type="ARBA" id="ARBA00022530"/>
    </source>
</evidence>
<dbReference type="InterPro" id="IPR036383">
    <property type="entry name" value="TSP1_rpt_sf"/>
</dbReference>
<dbReference type="Gene3D" id="3.40.1620.60">
    <property type="match status" value="1"/>
</dbReference>
<keyword evidence="3" id="KW-0272">Extracellular matrix</keyword>
<keyword evidence="8" id="KW-0378">Hydrolase</keyword>
<dbReference type="PROSITE" id="PS50092">
    <property type="entry name" value="TSP1"/>
    <property type="match status" value="3"/>
</dbReference>
<dbReference type="Pfam" id="PF17771">
    <property type="entry name" value="ADAMTS_CR_2"/>
    <property type="match status" value="1"/>
</dbReference>
<feature type="disulfide bond" evidence="15">
    <location>
        <begin position="363"/>
        <end position="445"/>
    </location>
</feature>
<dbReference type="PANTHER" id="PTHR13723">
    <property type="entry name" value="ADAMTS A DISINTEGRIN AND METALLOPROTEASE WITH THROMBOSPONDIN MOTIFS PROTEASE"/>
    <property type="match status" value="1"/>
</dbReference>
<dbReference type="Pfam" id="PF05986">
    <property type="entry name" value="ADAMTS_spacer1"/>
    <property type="match status" value="1"/>
</dbReference>
<evidence type="ECO:0000259" key="18">
    <source>
        <dbReference type="PROSITE" id="PS50215"/>
    </source>
</evidence>
<keyword evidence="9 14" id="KW-0862">Zinc</keyword>
<dbReference type="PROSITE" id="PS50215">
    <property type="entry name" value="ADAM_MEPRO"/>
    <property type="match status" value="1"/>
</dbReference>
<evidence type="ECO:0000256" key="15">
    <source>
        <dbReference type="PIRSR" id="PIRSR613273-3"/>
    </source>
</evidence>
<evidence type="ECO:0000256" key="1">
    <source>
        <dbReference type="ARBA" id="ARBA00004498"/>
    </source>
</evidence>
<feature type="disulfide bond" evidence="15">
    <location>
        <begin position="315"/>
        <end position="369"/>
    </location>
</feature>
<dbReference type="InterPro" id="IPR002870">
    <property type="entry name" value="Peptidase_M12B_N"/>
</dbReference>
<feature type="disulfide bond" evidence="15">
    <location>
        <begin position="402"/>
        <end position="429"/>
    </location>
</feature>
<feature type="disulfide bond" evidence="15">
    <location>
        <begin position="491"/>
        <end position="521"/>
    </location>
</feature>
<feature type="disulfide bond" evidence="15">
    <location>
        <begin position="473"/>
        <end position="496"/>
    </location>
</feature>
<evidence type="ECO:0000256" key="2">
    <source>
        <dbReference type="ARBA" id="ARBA00022525"/>
    </source>
</evidence>
<keyword evidence="11 15" id="KW-1015">Disulfide bond</keyword>
<dbReference type="InterPro" id="IPR050439">
    <property type="entry name" value="ADAMTS_ADAMTS-like"/>
</dbReference>
<dbReference type="Pfam" id="PF01562">
    <property type="entry name" value="Pep_M12B_propep"/>
    <property type="match status" value="1"/>
</dbReference>
<dbReference type="OrthoDB" id="412680at2759"/>
<evidence type="ECO:0000256" key="14">
    <source>
        <dbReference type="PIRSR" id="PIRSR613273-2"/>
    </source>
</evidence>
<keyword evidence="14" id="KW-0106">Calcium</keyword>
<evidence type="ECO:0000256" key="12">
    <source>
        <dbReference type="ARBA" id="ARBA00023180"/>
    </source>
</evidence>
<dbReference type="Gene3D" id="2.60.120.830">
    <property type="match status" value="1"/>
</dbReference>
<dbReference type="FunFam" id="2.60.120.830:FF:000001">
    <property type="entry name" value="A disintegrin and metalloproteinase with thrombospondin motifs 1"/>
    <property type="match status" value="1"/>
</dbReference>
<feature type="binding site" evidence="14">
    <location>
        <position position="240"/>
    </location>
    <ligand>
        <name>Ca(2+)</name>
        <dbReference type="ChEBI" id="CHEBI:29108"/>
        <label>1</label>
    </ligand>
</feature>
<evidence type="ECO:0000256" key="13">
    <source>
        <dbReference type="PIRSR" id="PIRSR613273-1"/>
    </source>
</evidence>
<dbReference type="GO" id="GO:0006508">
    <property type="term" value="P:proteolysis"/>
    <property type="evidence" value="ECO:0007669"/>
    <property type="project" value="UniProtKB-KW"/>
</dbReference>
<dbReference type="EMBL" id="LJIG01000873">
    <property type="protein sequence ID" value="KRT86067.1"/>
    <property type="molecule type" value="Genomic_DNA"/>
</dbReference>
<dbReference type="Gene3D" id="2.20.100.10">
    <property type="entry name" value="Thrombospondin type-1 (TSP1) repeat"/>
    <property type="match status" value="2"/>
</dbReference>
<keyword evidence="12" id="KW-0325">Glycoprotein</keyword>
<feature type="binding site" evidence="14 16">
    <location>
        <position position="389"/>
    </location>
    <ligand>
        <name>Zn(2+)</name>
        <dbReference type="ChEBI" id="CHEBI:29105"/>
        <note>catalytic</note>
    </ligand>
</feature>
<evidence type="ECO:0000256" key="10">
    <source>
        <dbReference type="ARBA" id="ARBA00023049"/>
    </source>
</evidence>
<evidence type="ECO:0000256" key="7">
    <source>
        <dbReference type="ARBA" id="ARBA00022737"/>
    </source>
</evidence>
<evidence type="ECO:0000256" key="11">
    <source>
        <dbReference type="ARBA" id="ARBA00023157"/>
    </source>
</evidence>
<protein>
    <recommendedName>
        <fullName evidence="18">Peptidase M12B domain-containing protein</fullName>
    </recommendedName>
</protein>
<reference evidence="19 20" key="1">
    <citation type="submission" date="2015-09" db="EMBL/GenBank/DDBJ databases">
        <title>Draft genome of the scarab beetle Oryctes borbonicus.</title>
        <authorList>
            <person name="Meyer J.M."/>
            <person name="Markov G.V."/>
            <person name="Baskaran P."/>
            <person name="Herrmann M."/>
            <person name="Sommer R.J."/>
            <person name="Roedelsperger C."/>
        </authorList>
    </citation>
    <scope>NUCLEOTIDE SEQUENCE [LARGE SCALE GENOMIC DNA]</scope>
    <source>
        <strain evidence="19">OB123</strain>
        <tissue evidence="19">Whole animal</tissue>
    </source>
</reference>
<organism evidence="19 20">
    <name type="scientific">Oryctes borbonicus</name>
    <dbReference type="NCBI Taxonomy" id="1629725"/>
    <lineage>
        <taxon>Eukaryota</taxon>
        <taxon>Metazoa</taxon>
        <taxon>Ecdysozoa</taxon>
        <taxon>Arthropoda</taxon>
        <taxon>Hexapoda</taxon>
        <taxon>Insecta</taxon>
        <taxon>Pterygota</taxon>
        <taxon>Neoptera</taxon>
        <taxon>Endopterygota</taxon>
        <taxon>Coleoptera</taxon>
        <taxon>Polyphaga</taxon>
        <taxon>Scarabaeiformia</taxon>
        <taxon>Scarabaeidae</taxon>
        <taxon>Dynastinae</taxon>
        <taxon>Oryctes</taxon>
    </lineage>
</organism>
<feature type="disulfide bond" evidence="15">
    <location>
        <begin position="564"/>
        <end position="576"/>
    </location>
</feature>
<evidence type="ECO:0000256" key="4">
    <source>
        <dbReference type="ARBA" id="ARBA00022670"/>
    </source>
</evidence>
<feature type="binding site" evidence="14 16">
    <location>
        <position position="385"/>
    </location>
    <ligand>
        <name>Zn(2+)</name>
        <dbReference type="ChEBI" id="CHEBI:29105"/>
        <note>catalytic</note>
    </ligand>
</feature>
<dbReference type="InterPro" id="IPR041645">
    <property type="entry name" value="ADAMTS_CR_2"/>
</dbReference>
<evidence type="ECO:0000313" key="20">
    <source>
        <dbReference type="Proteomes" id="UP000051574"/>
    </source>
</evidence>
<dbReference type="GO" id="GO:0046872">
    <property type="term" value="F:metal ion binding"/>
    <property type="evidence" value="ECO:0007669"/>
    <property type="project" value="UniProtKB-KW"/>
</dbReference>
<evidence type="ECO:0000256" key="8">
    <source>
        <dbReference type="ARBA" id="ARBA00022801"/>
    </source>
</evidence>
<dbReference type="SMART" id="SM00209">
    <property type="entry name" value="TSP1"/>
    <property type="match status" value="3"/>
</dbReference>
<feature type="binding site" evidence="14">
    <location>
        <position position="326"/>
    </location>
    <ligand>
        <name>Ca(2+)</name>
        <dbReference type="ChEBI" id="CHEBI:29108"/>
        <label>1</label>
    </ligand>
</feature>
<feature type="disulfide bond" evidence="15">
    <location>
        <begin position="553"/>
        <end position="591"/>
    </location>
</feature>
<name>A0A0T6BFG1_9SCAR</name>
<feature type="disulfide bond" evidence="15">
    <location>
        <begin position="549"/>
        <end position="586"/>
    </location>
</feature>
<dbReference type="Proteomes" id="UP000051574">
    <property type="component" value="Unassembled WGS sequence"/>
</dbReference>
<evidence type="ECO:0000256" key="17">
    <source>
        <dbReference type="SAM" id="MobiDB-lite"/>
    </source>
</evidence>
<dbReference type="Pfam" id="PF00090">
    <property type="entry name" value="TSP_1"/>
    <property type="match status" value="1"/>
</dbReference>
<dbReference type="FunFam" id="2.20.100.10:FF:000006">
    <property type="entry name" value="A disintegrin and metalloproteinase with thrombospondin motifs 1"/>
    <property type="match status" value="1"/>
</dbReference>
<gene>
    <name evidence="19" type="ORF">AMK59_1874</name>
</gene>
<dbReference type="InterPro" id="IPR013273">
    <property type="entry name" value="ADAMTS/ADAMTS-like"/>
</dbReference>
<sequence>FYTNRIEEAEITIPKKVTISGEHISDDVTSYHSDGPVHFNVTISNREHLLVVQPAKYFLAPGLLIERHKRDLHVRLKPKKESIECHYQGHIHGELNSRVAISACNGLTGLIHTANEKYFIEPHYHAMKKVTAGHGHLVFKRSTVSSGNSPGKRKRKKKKRRHVQNCGTREPKRMTELEWQRQIGKVRVQEKKHKHKRKIVFDSVKHSNLKKHKYRKLKTAETAILRGRRKRSVSKPRFVETLLVADSSMIEFHDNDGIETYLLTIMNMVSSLYTDPSIGNFIKVSVVRIILIDDPLSKPELNVTTNADVTLKNFCKWQKNLNPHDDSHPQHHDVAVLVTRKDICARKNIPCNTLGVAHVGGMCNTDKSCSVNEDNGITLAHTITHEMGHNFGMYHDTDKIGCKGKVGRKLHIMTPSFEVDTIEVSWSRCSRRDVTIFLDKGLGECLQDEPQTVEDYKYPPLPPGAMYDAEYQCRLQFGDYAQVCTPASEICSRLWCTVNGTCTTQLRPAAPGTYCGKHMWCQEQKCVPIMEPPVAINGGWGEWSSWNECSRTCGAGVSIMQRECDHPKPAAGGKFCVGERRRYRICNAHPCPEDQPTFRAVQCTSFNNKTHEGKKYTWVPYFDQDEPCELYCSDVNDTIIVPWGLALDGTPCNVGSRDVCISGICRKVGCDWVVDSTAEEDICGICKGSGNMCDTIKGIFDKQSSTNGYKEVITIPSGSRKIRIEEMAYSENYISIGSESTKTFYLNGRRHITLPGEYTVAGAQALYERDNEVEKIRIPGPIKESILVYVIFRGKARNPGVRYQYTVSKREGPRRVKYAWDLGDWSQCSVTCGGGSQRRKPVCRESLDASGFSDAPSVIDGTSMIVDDSLCDPKDRPEELMRTCKEDPCPSHWWIGPWQSCPVTCSTLGTKQYRRRSVMCVDDQEMALLDSYCDSKSRPTEEEPCRSLPECFMRKR</sequence>
<dbReference type="FunFam" id="3.40.390.10:FF:000001">
    <property type="entry name" value="A disintegrin and metalloproteinase with thrombospondin motifs 1"/>
    <property type="match status" value="1"/>
</dbReference>
<keyword evidence="4" id="KW-0645">Protease</keyword>
<dbReference type="CDD" id="cd04273">
    <property type="entry name" value="ZnMc_ADAMTS_like"/>
    <property type="match status" value="1"/>
</dbReference>
<evidence type="ECO:0000256" key="6">
    <source>
        <dbReference type="ARBA" id="ARBA00022729"/>
    </source>
</evidence>
<feature type="binding site" evidence="14">
    <location>
        <position position="240"/>
    </location>
    <ligand>
        <name>Ca(2+)</name>
        <dbReference type="ChEBI" id="CHEBI:29108"/>
        <label>2</label>
    </ligand>
</feature>
<comment type="caution">
    <text evidence="19">The sequence shown here is derived from an EMBL/GenBank/DDBJ whole genome shotgun (WGS) entry which is preliminary data.</text>
</comment>
<evidence type="ECO:0000256" key="9">
    <source>
        <dbReference type="ARBA" id="ARBA00022833"/>
    </source>
</evidence>
<dbReference type="Pfam" id="PF19030">
    <property type="entry name" value="TSP1_ADAMTS"/>
    <property type="match status" value="2"/>
</dbReference>
<evidence type="ECO:0000313" key="19">
    <source>
        <dbReference type="EMBL" id="KRT86067.1"/>
    </source>
</evidence>
<dbReference type="SUPFAM" id="SSF82895">
    <property type="entry name" value="TSP-1 type 1 repeat"/>
    <property type="match status" value="3"/>
</dbReference>
<accession>A0A0T6BFG1</accession>
<comment type="subcellular location">
    <subcellularLocation>
        <location evidence="1">Secreted</location>
        <location evidence="1">Extracellular space</location>
        <location evidence="1">Extracellular matrix</location>
    </subcellularLocation>
</comment>
<comment type="cofactor">
    <cofactor evidence="14">
        <name>Zn(2+)</name>
        <dbReference type="ChEBI" id="CHEBI:29105"/>
    </cofactor>
    <text evidence="14">Binds 1 zinc ion per subunit.</text>
</comment>
<comment type="caution">
    <text evidence="16">Lacks conserved residue(s) required for the propagation of feature annotation.</text>
</comment>
<dbReference type="Gene3D" id="3.40.390.10">
    <property type="entry name" value="Collagenase (Catalytic Domain)"/>
    <property type="match status" value="1"/>
</dbReference>
<feature type="binding site" evidence="14">
    <location>
        <position position="333"/>
    </location>
    <ligand>
        <name>Ca(2+)</name>
        <dbReference type="ChEBI" id="CHEBI:29108"/>
        <label>1</label>
    </ligand>
</feature>
<dbReference type="GO" id="GO:0031012">
    <property type="term" value="C:extracellular matrix"/>
    <property type="evidence" value="ECO:0007669"/>
    <property type="project" value="TreeGrafter"/>
</dbReference>
<dbReference type="InterPro" id="IPR024079">
    <property type="entry name" value="MetalloPept_cat_dom_sf"/>
</dbReference>
<feature type="domain" description="Peptidase M12B" evidence="18">
    <location>
        <begin position="237"/>
        <end position="450"/>
    </location>
</feature>
<feature type="binding site" evidence="14">
    <location>
        <position position="448"/>
    </location>
    <ligand>
        <name>Ca(2+)</name>
        <dbReference type="ChEBI" id="CHEBI:29108"/>
        <label>1</label>
    </ligand>
</feature>
<dbReference type="PRINTS" id="PR01857">
    <property type="entry name" value="ADAMTSFAMILY"/>
</dbReference>
<feature type="disulfide bond" evidence="15">
    <location>
        <begin position="484"/>
        <end position="502"/>
    </location>
</feature>
<feature type="non-terminal residue" evidence="19">
    <location>
        <position position="1"/>
    </location>
</feature>
<keyword evidence="2" id="KW-0964">Secreted</keyword>
<keyword evidence="5 14" id="KW-0479">Metal-binding</keyword>
<feature type="active site" evidence="13 16">
    <location>
        <position position="386"/>
    </location>
</feature>
<keyword evidence="20" id="KW-1185">Reference proteome</keyword>
<dbReference type="PANTHER" id="PTHR13723:SF200">
    <property type="entry name" value="ADAM METALLOPEPTIDASE WITH THROMBOSPONDIN TYPE 1 MOTIF B, ISOFORM B"/>
    <property type="match status" value="1"/>
</dbReference>
<dbReference type="AlphaFoldDB" id="A0A0T6BFG1"/>
<dbReference type="InterPro" id="IPR001590">
    <property type="entry name" value="Peptidase_M12B"/>
</dbReference>
<dbReference type="InterPro" id="IPR045371">
    <property type="entry name" value="ADAMTS_CR_3"/>
</dbReference>
<evidence type="ECO:0000256" key="5">
    <source>
        <dbReference type="ARBA" id="ARBA00022723"/>
    </source>
</evidence>
<keyword evidence="6" id="KW-0732">Signal</keyword>
<feature type="region of interest" description="Disordered" evidence="17">
    <location>
        <begin position="141"/>
        <end position="167"/>
    </location>
</feature>
<dbReference type="GO" id="GO:0030198">
    <property type="term" value="P:extracellular matrix organization"/>
    <property type="evidence" value="ECO:0007669"/>
    <property type="project" value="InterPro"/>
</dbReference>
<feature type="binding site" evidence="14">
    <location>
        <position position="448"/>
    </location>
    <ligand>
        <name>Ca(2+)</name>
        <dbReference type="ChEBI" id="CHEBI:29108"/>
        <label>2</label>
    </ligand>
</feature>
<feature type="disulfide bond" evidence="15">
    <location>
        <begin position="515"/>
        <end position="526"/>
    </location>
</feature>
<feature type="disulfide bond" evidence="15">
    <location>
        <begin position="344"/>
        <end position="351"/>
    </location>
</feature>
<feature type="binding site" evidence="14 16">
    <location>
        <position position="395"/>
    </location>
    <ligand>
        <name>Zn(2+)</name>
        <dbReference type="ChEBI" id="CHEBI:29105"/>
        <note>catalytic</note>
    </ligand>
</feature>
<feature type="binding site" evidence="14">
    <location>
        <position position="445"/>
    </location>
    <ligand>
        <name>Ca(2+)</name>
        <dbReference type="ChEBI" id="CHEBI:29108"/>
        <label>1</label>
    </ligand>
</feature>
<dbReference type="SUPFAM" id="SSF55486">
    <property type="entry name" value="Metalloproteases ('zincins'), catalytic domain"/>
    <property type="match status" value="1"/>
</dbReference>
<evidence type="ECO:0000256" key="16">
    <source>
        <dbReference type="PROSITE-ProRule" id="PRU00276"/>
    </source>
</evidence>
<keyword evidence="10" id="KW-0482">Metalloprotease</keyword>
<feature type="compositionally biased region" description="Basic residues" evidence="17">
    <location>
        <begin position="151"/>
        <end position="163"/>
    </location>
</feature>
<keyword evidence="7" id="KW-0677">Repeat</keyword>
<dbReference type="InterPro" id="IPR010294">
    <property type="entry name" value="ADAMTS_spacer1"/>
</dbReference>
<proteinExistence type="predicted"/>
<dbReference type="GO" id="GO:0004222">
    <property type="term" value="F:metalloendopeptidase activity"/>
    <property type="evidence" value="ECO:0007669"/>
    <property type="project" value="InterPro"/>
</dbReference>
<dbReference type="Pfam" id="PF01421">
    <property type="entry name" value="Reprolysin"/>
    <property type="match status" value="1"/>
</dbReference>
<dbReference type="InterPro" id="IPR000884">
    <property type="entry name" value="TSP1_rpt"/>
</dbReference>